<dbReference type="InterPro" id="IPR051010">
    <property type="entry name" value="BCAA_transport"/>
</dbReference>
<feature type="domain" description="Leucine-binding protein" evidence="5">
    <location>
        <begin position="43"/>
        <end position="376"/>
    </location>
</feature>
<dbReference type="GO" id="GO:0006865">
    <property type="term" value="P:amino acid transport"/>
    <property type="evidence" value="ECO:0007669"/>
    <property type="project" value="UniProtKB-KW"/>
</dbReference>
<dbReference type="AlphaFoldDB" id="A0A517DW04"/>
<dbReference type="OrthoDB" id="6753945at2"/>
<gene>
    <name evidence="6" type="ORF">SPTER_28390</name>
</gene>
<dbReference type="InterPro" id="IPR028082">
    <property type="entry name" value="Peripla_BP_I"/>
</dbReference>
<proteinExistence type="inferred from homology"/>
<comment type="similarity">
    <text evidence="1">Belongs to the leucine-binding protein family.</text>
</comment>
<dbReference type="Gene3D" id="3.40.50.2300">
    <property type="match status" value="2"/>
</dbReference>
<keyword evidence="3" id="KW-0732">Signal</keyword>
<dbReference type="KEGG" id="sted:SPTER_28390"/>
<evidence type="ECO:0000259" key="5">
    <source>
        <dbReference type="Pfam" id="PF13458"/>
    </source>
</evidence>
<dbReference type="InterPro" id="IPR028081">
    <property type="entry name" value="Leu-bd"/>
</dbReference>
<evidence type="ECO:0000256" key="1">
    <source>
        <dbReference type="ARBA" id="ARBA00010062"/>
    </source>
</evidence>
<keyword evidence="7" id="KW-1185">Reference proteome</keyword>
<dbReference type="Proteomes" id="UP000320776">
    <property type="component" value="Chromosome"/>
</dbReference>
<dbReference type="RefSeq" id="WP_144350943.1">
    <property type="nucleotide sequence ID" value="NZ_CP036259.1"/>
</dbReference>
<dbReference type="InterPro" id="IPR000709">
    <property type="entry name" value="Leu_Ile_Val-bd"/>
</dbReference>
<evidence type="ECO:0000256" key="2">
    <source>
        <dbReference type="ARBA" id="ARBA00022448"/>
    </source>
</evidence>
<dbReference type="PANTHER" id="PTHR30483:SF6">
    <property type="entry name" value="PERIPLASMIC BINDING PROTEIN OF ABC TRANSPORTER FOR NATURAL AMINO ACIDS"/>
    <property type="match status" value="1"/>
</dbReference>
<organism evidence="6 7">
    <name type="scientific">Sporomusa termitida</name>
    <dbReference type="NCBI Taxonomy" id="2377"/>
    <lineage>
        <taxon>Bacteria</taxon>
        <taxon>Bacillati</taxon>
        <taxon>Bacillota</taxon>
        <taxon>Negativicutes</taxon>
        <taxon>Selenomonadales</taxon>
        <taxon>Sporomusaceae</taxon>
        <taxon>Sporomusa</taxon>
    </lineage>
</organism>
<dbReference type="SUPFAM" id="SSF53822">
    <property type="entry name" value="Periplasmic binding protein-like I"/>
    <property type="match status" value="1"/>
</dbReference>
<evidence type="ECO:0000313" key="6">
    <source>
        <dbReference type="EMBL" id="QDR81456.1"/>
    </source>
</evidence>
<name>A0A517DW04_9FIRM</name>
<protein>
    <submittedName>
        <fullName evidence="6">Urea ABC transporter, urea binding protein</fullName>
    </submittedName>
</protein>
<accession>A0A517DW04</accession>
<dbReference type="PANTHER" id="PTHR30483">
    <property type="entry name" value="LEUCINE-SPECIFIC-BINDING PROTEIN"/>
    <property type="match status" value="1"/>
</dbReference>
<dbReference type="CDD" id="cd06337">
    <property type="entry name" value="PBP1_ABC_ligand_binding-like"/>
    <property type="match status" value="1"/>
</dbReference>
<evidence type="ECO:0000256" key="4">
    <source>
        <dbReference type="ARBA" id="ARBA00022970"/>
    </source>
</evidence>
<dbReference type="EMBL" id="CP036259">
    <property type="protein sequence ID" value="QDR81456.1"/>
    <property type="molecule type" value="Genomic_DNA"/>
</dbReference>
<sequence length="426" mass="46373">MGKPKMDRLTTMIFIVALAAMIALAGCGKSTGSVEARKDYILIGRVNPVTGPLASFGAGTPQIEEKAIEAINKEGGIYIAEYGKKLPIKIIVADSESSPTKAAEAANKLILQDKVDILMAAHTPDTVNPVAAAAERHKIPCITVDALSDAWLSGGPYAWTYHAFWKVNTLVDVYLDMWDQLATNKKIGLIAPNDPDGIAITDTLKKKVQARGYTLVDPGRFPPNTKDYTAMINQFKQADVDIVLAMQIPPDFATAWKQMQQQGLVPKIMSAAKAILFPADVAALGDNLGENLTTEVWWSPMSGNKSSLTGQSSQELAATWTELTGKQPMATLGYKHASMEIVVDVLKRAQSLERNKIREAIKATNIDTVVGHVQYNDRNLAETFVVGGQWVKGKTWPWEMNIVNNKKMTIVPLSPAPMQYIPGSQP</sequence>
<keyword evidence="2" id="KW-0813">Transport</keyword>
<dbReference type="Pfam" id="PF13458">
    <property type="entry name" value="Peripla_BP_6"/>
    <property type="match status" value="1"/>
</dbReference>
<evidence type="ECO:0000313" key="7">
    <source>
        <dbReference type="Proteomes" id="UP000320776"/>
    </source>
</evidence>
<reference evidence="6 7" key="1">
    <citation type="submission" date="2019-02" db="EMBL/GenBank/DDBJ databases">
        <title>Closed genome of Sporomusa termitida DSM 4440.</title>
        <authorList>
            <person name="Poehlein A."/>
            <person name="Daniel R."/>
        </authorList>
    </citation>
    <scope>NUCLEOTIDE SEQUENCE [LARGE SCALE GENOMIC DNA]</scope>
    <source>
        <strain evidence="6 7">DSM 4440</strain>
    </source>
</reference>
<keyword evidence="4" id="KW-0029">Amino-acid transport</keyword>
<dbReference type="PRINTS" id="PR00337">
    <property type="entry name" value="LEUILEVALBP"/>
</dbReference>
<evidence type="ECO:0000256" key="3">
    <source>
        <dbReference type="ARBA" id="ARBA00022729"/>
    </source>
</evidence>
<dbReference type="PROSITE" id="PS51257">
    <property type="entry name" value="PROKAR_LIPOPROTEIN"/>
    <property type="match status" value="1"/>
</dbReference>